<comment type="caution">
    <text evidence="1">The sequence shown here is derived from an EMBL/GenBank/DDBJ whole genome shotgun (WGS) entry which is preliminary data.</text>
</comment>
<organism evidence="1 2">
    <name type="scientific">Aphis craccivora</name>
    <name type="common">Cowpea aphid</name>
    <dbReference type="NCBI Taxonomy" id="307492"/>
    <lineage>
        <taxon>Eukaryota</taxon>
        <taxon>Metazoa</taxon>
        <taxon>Ecdysozoa</taxon>
        <taxon>Arthropoda</taxon>
        <taxon>Hexapoda</taxon>
        <taxon>Insecta</taxon>
        <taxon>Pterygota</taxon>
        <taxon>Neoptera</taxon>
        <taxon>Paraneoptera</taxon>
        <taxon>Hemiptera</taxon>
        <taxon>Sternorrhyncha</taxon>
        <taxon>Aphidomorpha</taxon>
        <taxon>Aphidoidea</taxon>
        <taxon>Aphididae</taxon>
        <taxon>Aphidini</taxon>
        <taxon>Aphis</taxon>
        <taxon>Aphis</taxon>
    </lineage>
</organism>
<dbReference type="OrthoDB" id="8194606at2759"/>
<dbReference type="Proteomes" id="UP000478052">
    <property type="component" value="Unassembled WGS sequence"/>
</dbReference>
<reference evidence="1 2" key="1">
    <citation type="submission" date="2019-08" db="EMBL/GenBank/DDBJ databases">
        <title>Whole genome of Aphis craccivora.</title>
        <authorList>
            <person name="Voronova N.V."/>
            <person name="Shulinski R.S."/>
            <person name="Bandarenka Y.V."/>
            <person name="Zhorov D.G."/>
            <person name="Warner D."/>
        </authorList>
    </citation>
    <scope>NUCLEOTIDE SEQUENCE [LARGE SCALE GENOMIC DNA]</scope>
    <source>
        <strain evidence="1">180601</strain>
        <tissue evidence="1">Whole Body</tissue>
    </source>
</reference>
<feature type="non-terminal residue" evidence="1">
    <location>
        <position position="129"/>
    </location>
</feature>
<proteinExistence type="predicted"/>
<dbReference type="AlphaFoldDB" id="A0A6G0ZM15"/>
<accession>A0A6G0ZM15</accession>
<evidence type="ECO:0000313" key="2">
    <source>
        <dbReference type="Proteomes" id="UP000478052"/>
    </source>
</evidence>
<gene>
    <name evidence="1" type="ORF">FWK35_00003385</name>
</gene>
<protein>
    <submittedName>
        <fullName evidence="1">Uncharacterized protein</fullName>
    </submittedName>
</protein>
<keyword evidence="2" id="KW-1185">Reference proteome</keyword>
<dbReference type="EMBL" id="VUJU01000221">
    <property type="protein sequence ID" value="KAF0772027.1"/>
    <property type="molecule type" value="Genomic_DNA"/>
</dbReference>
<name>A0A6G0ZM15_APHCR</name>
<evidence type="ECO:0000313" key="1">
    <source>
        <dbReference type="EMBL" id="KAF0772027.1"/>
    </source>
</evidence>
<sequence length="129" mass="14506">MKYFCHFIHVLINLKRLFFLIRFLKYFVIIICGPNKNLSIDISQAFFSVFLGKRTAWMFGNTPPWAMVTPDNNLFNSSSFLMASCKCLGMIRDFLLSRAALPANSKTSAAKYSMTAAKYTGAPAPTRSA</sequence>